<feature type="transmembrane region" description="Helical" evidence="6">
    <location>
        <begin position="676"/>
        <end position="698"/>
    </location>
</feature>
<dbReference type="PANTHER" id="PTHR39083:SF1">
    <property type="entry name" value="CYCLIC DI-GMP-BINDING PROTEIN"/>
    <property type="match status" value="1"/>
</dbReference>
<protein>
    <submittedName>
        <fullName evidence="7">Cellulose biosynthesis cyclic di-GMP-binding regulatory protein BcsB</fullName>
    </submittedName>
</protein>
<evidence type="ECO:0000256" key="4">
    <source>
        <dbReference type="ARBA" id="ARBA00022989"/>
    </source>
</evidence>
<gene>
    <name evidence="7" type="ORF">FEZ51_00795</name>
</gene>
<keyword evidence="5 6" id="KW-0472">Membrane</keyword>
<evidence type="ECO:0000256" key="6">
    <source>
        <dbReference type="SAM" id="Phobius"/>
    </source>
</evidence>
<dbReference type="OrthoDB" id="2655838at2"/>
<keyword evidence="3 6" id="KW-0812">Transmembrane</keyword>
<comment type="caution">
    <text evidence="7">The sequence shown here is derived from an EMBL/GenBank/DDBJ whole genome shotgun (WGS) entry which is preliminary data.</text>
</comment>
<keyword evidence="4 6" id="KW-1133">Transmembrane helix</keyword>
<organism evidence="7 8">
    <name type="scientific">Pediococcus stilesii</name>
    <dbReference type="NCBI Taxonomy" id="331679"/>
    <lineage>
        <taxon>Bacteria</taxon>
        <taxon>Bacillati</taxon>
        <taxon>Bacillota</taxon>
        <taxon>Bacilli</taxon>
        <taxon>Lactobacillales</taxon>
        <taxon>Lactobacillaceae</taxon>
        <taxon>Pediococcus</taxon>
    </lineage>
</organism>
<dbReference type="EMBL" id="VBTH01000001">
    <property type="protein sequence ID" value="TLQ05750.1"/>
    <property type="molecule type" value="Genomic_DNA"/>
</dbReference>
<dbReference type="Pfam" id="PF03170">
    <property type="entry name" value="BcsB"/>
    <property type="match status" value="1"/>
</dbReference>
<reference evidence="7 8" key="1">
    <citation type="submission" date="2019-05" db="EMBL/GenBank/DDBJ databases">
        <title>The metagenome of a microbial culture collection derived from dairy environment covers the genomic content of the human microbiome.</title>
        <authorList>
            <person name="Roder T."/>
            <person name="Wuthrich D."/>
            <person name="Sattari Z."/>
            <person name="Von Ah U."/>
            <person name="Bar C."/>
            <person name="Ronchi F."/>
            <person name="Macpherson A.J."/>
            <person name="Ganal-Vonarburg S.C."/>
            <person name="Bruggmann R."/>
            <person name="Vergeres G."/>
        </authorList>
    </citation>
    <scope>NUCLEOTIDE SEQUENCE [LARGE SCALE GENOMIC DNA]</scope>
    <source>
        <strain evidence="7 8">FAM 18815</strain>
    </source>
</reference>
<evidence type="ECO:0000256" key="3">
    <source>
        <dbReference type="ARBA" id="ARBA00022692"/>
    </source>
</evidence>
<evidence type="ECO:0000256" key="5">
    <source>
        <dbReference type="ARBA" id="ARBA00023136"/>
    </source>
</evidence>
<dbReference type="Proteomes" id="UP000305541">
    <property type="component" value="Unassembled WGS sequence"/>
</dbReference>
<dbReference type="GO" id="GO:0006011">
    <property type="term" value="P:UDP-alpha-D-glucose metabolic process"/>
    <property type="evidence" value="ECO:0007669"/>
    <property type="project" value="InterPro"/>
</dbReference>
<keyword evidence="2" id="KW-1003">Cell membrane</keyword>
<dbReference type="GO" id="GO:0005886">
    <property type="term" value="C:plasma membrane"/>
    <property type="evidence" value="ECO:0007669"/>
    <property type="project" value="UniProtKB-SubCell"/>
</dbReference>
<proteinExistence type="predicted"/>
<feature type="transmembrane region" description="Helical" evidence="6">
    <location>
        <begin position="28"/>
        <end position="48"/>
    </location>
</feature>
<evidence type="ECO:0000256" key="2">
    <source>
        <dbReference type="ARBA" id="ARBA00022475"/>
    </source>
</evidence>
<accession>A0A5R9BZK9</accession>
<dbReference type="Gene3D" id="2.60.120.260">
    <property type="entry name" value="Galactose-binding domain-like"/>
    <property type="match status" value="2"/>
</dbReference>
<comment type="subcellular location">
    <subcellularLocation>
        <location evidence="1">Cell membrane</location>
        <topology evidence="1">Single-pass membrane protein</topology>
    </subcellularLocation>
</comment>
<dbReference type="InterPro" id="IPR018513">
    <property type="entry name" value="Cell_synthase_bac"/>
</dbReference>
<evidence type="ECO:0000313" key="7">
    <source>
        <dbReference type="EMBL" id="TLQ05750.1"/>
    </source>
</evidence>
<dbReference type="AlphaFoldDB" id="A0A5R9BZK9"/>
<evidence type="ECO:0000256" key="1">
    <source>
        <dbReference type="ARBA" id="ARBA00004162"/>
    </source>
</evidence>
<evidence type="ECO:0000313" key="8">
    <source>
        <dbReference type="Proteomes" id="UP000305541"/>
    </source>
</evidence>
<name>A0A5R9BZK9_9LACO</name>
<dbReference type="PANTHER" id="PTHR39083">
    <property type="entry name" value="CYCLIC DI-GMP-BINDING PROTEIN"/>
    <property type="match status" value="1"/>
</dbReference>
<sequence>MEWWGIFVNRFFINKQNGIKLNDISRSIGLIVIAISIFFVITGGTIHADKQTYTQNFQNDTTTLSGRSVKTSMYFNKMDYWDIKKATFNFDYQISQLANDTISDVTVSVNGVKFYSFRPEHRSGFQNKTIEIPLELIQGNNKIEISGQILNKKNAENYNLAQTPANWITIKSGSNVNFEYELNEAENTLHSFNDHFLGEDTIANQRSKIVTSNSADQDELTASMTALTGGSRVITTDNDQINVVKDDDSDAQKGDYIMYVAKYDHLPDKLKKEVSASDVDKHAVIKTYYTDDRYYMIVTAKTGALLKKAAKFVANAELMKETNKAVEDVDDTTDTFTSVIQDEGRYQLTNAIDTVKGAGHQETSYFVTLPNDRNNADGSKVKLKFRYSKNLNFNRSLVTVYINKIALGSKKLTAAKADGDTLTLDVPKGTSLGNSFEVRVAFDLEMKDQSTSDNERTPWAEVDTDSVMNVKSQRSNELLFTNYPTIFIKNETYNNLAVVVPKKLDADDFRSLTNIFNLIGAYAKSNTGTIQFYNKKPSDQTLSNKNVIVLGTPDNNAMIRTLNKNLYFKYNSNLSRFVSNEKLSIEKDYGKSIGTAQLIRSPYNDKAGMLVVTGPSSKASYLATTQLNFKKNIDQYSGDAIVVDEDNTHYSYRFKKNKYIDAGLEHKRMLSKNSQIIIYVGIAVLIFAVMGLGLYLILKKQAKLNGGNEYAKQR</sequence>